<gene>
    <name evidence="7 8" type="primary">lgt</name>
    <name evidence="8" type="ORF">O6R05_02065</name>
</gene>
<keyword evidence="3 7" id="KW-0808">Transferase</keyword>
<comment type="subcellular location">
    <subcellularLocation>
        <location evidence="7">Cell membrane</location>
        <topology evidence="7">Multi-pass membrane protein</topology>
    </subcellularLocation>
</comment>
<evidence type="ECO:0000256" key="4">
    <source>
        <dbReference type="ARBA" id="ARBA00022692"/>
    </source>
</evidence>
<sequence>MSRVAFSLFGVDVMWYGILIALGAGLAIYFGNRLGDVEGFEKDTVFNYATVALLVGVVGARTYYVLFEWEYYAAHPTEILAIRNGGLAIYGGIIAGALYLLFFAKHKGISPLRLADTIVPGLALAQGIGRWGNFINQEAYGTPTDVPWAITVDGVSVHPTFLYESVVDIGIFLFLYFVMYKKKKFDGHIAALYGVLYGIGRFIVEGMRTDSLYFLGFRVSQLVSLTLVAVCGIYLVIKFTQTPKTTTKPTKHKKNAS</sequence>
<evidence type="ECO:0000256" key="6">
    <source>
        <dbReference type="ARBA" id="ARBA00023136"/>
    </source>
</evidence>
<dbReference type="NCBIfam" id="TIGR00544">
    <property type="entry name" value="lgt"/>
    <property type="match status" value="1"/>
</dbReference>
<keyword evidence="9" id="KW-1185">Reference proteome</keyword>
<dbReference type="RefSeq" id="WP_271191880.1">
    <property type="nucleotide sequence ID" value="NZ_CP115667.1"/>
</dbReference>
<organism evidence="8 9">
    <name type="scientific">Peptoniphilus equinus</name>
    <dbReference type="NCBI Taxonomy" id="3016343"/>
    <lineage>
        <taxon>Bacteria</taxon>
        <taxon>Bacillati</taxon>
        <taxon>Bacillota</taxon>
        <taxon>Tissierellia</taxon>
        <taxon>Tissierellales</taxon>
        <taxon>Peptoniphilaceae</taxon>
        <taxon>Peptoniphilus</taxon>
    </lineage>
</organism>
<feature type="transmembrane region" description="Helical" evidence="7">
    <location>
        <begin position="13"/>
        <end position="32"/>
    </location>
</feature>
<dbReference type="EC" id="2.5.1.145" evidence="7"/>
<accession>A0ABY7QUA4</accession>
<dbReference type="InterPro" id="IPR001640">
    <property type="entry name" value="Lgt"/>
</dbReference>
<evidence type="ECO:0000256" key="3">
    <source>
        <dbReference type="ARBA" id="ARBA00022679"/>
    </source>
</evidence>
<dbReference type="PROSITE" id="PS01311">
    <property type="entry name" value="LGT"/>
    <property type="match status" value="1"/>
</dbReference>
<feature type="transmembrane region" description="Helical" evidence="7">
    <location>
        <begin position="87"/>
        <end position="104"/>
    </location>
</feature>
<proteinExistence type="inferred from homology"/>
<dbReference type="HAMAP" id="MF_01147">
    <property type="entry name" value="Lgt"/>
    <property type="match status" value="1"/>
</dbReference>
<feature type="transmembrane region" description="Helical" evidence="7">
    <location>
        <begin position="161"/>
        <end position="179"/>
    </location>
</feature>
<feature type="transmembrane region" description="Helical" evidence="7">
    <location>
        <begin position="44"/>
        <end position="67"/>
    </location>
</feature>
<evidence type="ECO:0000256" key="5">
    <source>
        <dbReference type="ARBA" id="ARBA00022989"/>
    </source>
</evidence>
<dbReference type="EMBL" id="CP115667">
    <property type="protein sequence ID" value="WBW50349.1"/>
    <property type="molecule type" value="Genomic_DNA"/>
</dbReference>
<keyword evidence="5 7" id="KW-1133">Transmembrane helix</keyword>
<evidence type="ECO:0000313" key="8">
    <source>
        <dbReference type="EMBL" id="WBW50349.1"/>
    </source>
</evidence>
<feature type="binding site" evidence="7">
    <location>
        <position position="130"/>
    </location>
    <ligand>
        <name>a 1,2-diacyl-sn-glycero-3-phospho-(1'-sn-glycerol)</name>
        <dbReference type="ChEBI" id="CHEBI:64716"/>
    </ligand>
</feature>
<evidence type="ECO:0000256" key="2">
    <source>
        <dbReference type="ARBA" id="ARBA00022475"/>
    </source>
</evidence>
<name>A0ABY7QUA4_9FIRM</name>
<keyword evidence="2 7" id="KW-1003">Cell membrane</keyword>
<evidence type="ECO:0000313" key="9">
    <source>
        <dbReference type="Proteomes" id="UP001210339"/>
    </source>
</evidence>
<feature type="transmembrane region" description="Helical" evidence="7">
    <location>
        <begin position="185"/>
        <end position="204"/>
    </location>
</feature>
<keyword evidence="6 7" id="KW-0472">Membrane</keyword>
<evidence type="ECO:0000256" key="1">
    <source>
        <dbReference type="ARBA" id="ARBA00007150"/>
    </source>
</evidence>
<comment type="function">
    <text evidence="7">Catalyzes the transfer of the diacylglyceryl group from phosphatidylglycerol to the sulfhydryl group of the N-terminal cysteine of a prolipoprotein, the first step in the formation of mature lipoproteins.</text>
</comment>
<comment type="pathway">
    <text evidence="7">Protein modification; lipoprotein biosynthesis (diacylglyceryl transfer).</text>
</comment>
<dbReference type="PANTHER" id="PTHR30589">
    <property type="entry name" value="PROLIPOPROTEIN DIACYLGLYCERYL TRANSFERASE"/>
    <property type="match status" value="1"/>
</dbReference>
<reference evidence="8 9" key="1">
    <citation type="submission" date="2023-01" db="EMBL/GenBank/DDBJ databases">
        <authorList>
            <person name="Lee S.H."/>
            <person name="Jung H.S."/>
            <person name="Yun J.U."/>
        </authorList>
    </citation>
    <scope>NUCLEOTIDE SEQUENCE [LARGE SCALE GENOMIC DNA]</scope>
    <source>
        <strain evidence="8 9">CBA3646</strain>
    </source>
</reference>
<comment type="catalytic activity">
    <reaction evidence="7">
        <text>L-cysteinyl-[prolipoprotein] + a 1,2-diacyl-sn-glycero-3-phospho-(1'-sn-glycerol) = an S-1,2-diacyl-sn-glyceryl-L-cysteinyl-[prolipoprotein] + sn-glycerol 1-phosphate + H(+)</text>
        <dbReference type="Rhea" id="RHEA:56712"/>
        <dbReference type="Rhea" id="RHEA-COMP:14679"/>
        <dbReference type="Rhea" id="RHEA-COMP:14680"/>
        <dbReference type="ChEBI" id="CHEBI:15378"/>
        <dbReference type="ChEBI" id="CHEBI:29950"/>
        <dbReference type="ChEBI" id="CHEBI:57685"/>
        <dbReference type="ChEBI" id="CHEBI:64716"/>
        <dbReference type="ChEBI" id="CHEBI:140658"/>
        <dbReference type="EC" id="2.5.1.145"/>
    </reaction>
</comment>
<dbReference type="PANTHER" id="PTHR30589:SF0">
    <property type="entry name" value="PHOSPHATIDYLGLYCEROL--PROLIPOPROTEIN DIACYLGLYCERYL TRANSFERASE"/>
    <property type="match status" value="1"/>
</dbReference>
<dbReference type="Proteomes" id="UP001210339">
    <property type="component" value="Chromosome"/>
</dbReference>
<evidence type="ECO:0000256" key="7">
    <source>
        <dbReference type="HAMAP-Rule" id="MF_01147"/>
    </source>
</evidence>
<feature type="transmembrane region" description="Helical" evidence="7">
    <location>
        <begin position="216"/>
        <end position="237"/>
    </location>
</feature>
<dbReference type="Pfam" id="PF01790">
    <property type="entry name" value="LGT"/>
    <property type="match status" value="1"/>
</dbReference>
<keyword evidence="4 7" id="KW-0812">Transmembrane</keyword>
<protein>
    <recommendedName>
        <fullName evidence="7">Phosphatidylglycerol--prolipoprotein diacylglyceryl transferase</fullName>
        <ecNumber evidence="7">2.5.1.145</ecNumber>
    </recommendedName>
</protein>
<comment type="similarity">
    <text evidence="1 7">Belongs to the Lgt family.</text>
</comment>
<dbReference type="GO" id="GO:0008961">
    <property type="term" value="F:phosphatidylglycerol-prolipoprotein diacylglyceryl transferase activity"/>
    <property type="evidence" value="ECO:0007669"/>
    <property type="project" value="UniProtKB-EC"/>
</dbReference>